<dbReference type="EMBL" id="CP106879">
    <property type="protein sequence ID" value="UYC80109.1"/>
    <property type="molecule type" value="Genomic_DNA"/>
</dbReference>
<evidence type="ECO:0000313" key="1">
    <source>
        <dbReference type="EMBL" id="UYC80109.1"/>
    </source>
</evidence>
<gene>
    <name evidence="1" type="ORF">OE229_13315</name>
</gene>
<dbReference type="KEGG" id="cpoi:OE229_13315"/>
<evidence type="ECO:0000313" key="2">
    <source>
        <dbReference type="Proteomes" id="UP001062223"/>
    </source>
</evidence>
<accession>A0A9Q9T2A3</accession>
<dbReference type="RefSeq" id="WP_262138426.1">
    <property type="nucleotide sequence ID" value="NZ_CP106879.1"/>
</dbReference>
<dbReference type="InterPro" id="IPR018775">
    <property type="entry name" value="RlaP"/>
</dbReference>
<dbReference type="PANTHER" id="PTHR34817:SF2">
    <property type="entry name" value="NUCLEOTIDYLTRANSFERASE"/>
    <property type="match status" value="1"/>
</dbReference>
<protein>
    <submittedName>
        <fullName evidence="1">Nucleotidyltransferase domain-containing protein</fullName>
    </submittedName>
</protein>
<sequence>MRAVPEELDPAVVAEIDGRLARLQTELGVTIPWAIESGSRAWGFPSPDSDYDCRFLYVRRPDDYLSLWPSRDVIETPLDKVFDVNGWDLAKTVRLAVNGNATVGEWLRSPIVYSGDEGFRDRLLAFVASVADRGRIGRHYLHVADRQYEREVTLKRFFYVLRTAASLRWLREHPESATPPMDLPTLLAESTVDRAVADATTDLIAVKARTREVGTGTPPGVLVRFVDAELGLARSFDDLPPENSSADAHDRADAYFLGELDRLR</sequence>
<dbReference type="Proteomes" id="UP001062223">
    <property type="component" value="Chromosome"/>
</dbReference>
<reference evidence="1" key="1">
    <citation type="submission" date="2022-09" db="EMBL/GenBank/DDBJ databases">
        <title>Taxonomy of Curtobacterium flaccumfaciens.</title>
        <authorList>
            <person name="Osdaghi E."/>
            <person name="Taghavi S.M."/>
            <person name="Hamidizade M."/>
            <person name="Abachi H."/>
            <person name="Fazliarab A."/>
            <person name="Baeyen S."/>
            <person name="Portier P."/>
            <person name="Van Vaerenbergh J."/>
            <person name="Jacques M.-A."/>
        </authorList>
    </citation>
    <scope>NUCLEOTIDE SEQUENCE</scope>
    <source>
        <strain evidence="1">AGQB46</strain>
    </source>
</reference>
<dbReference type="AlphaFoldDB" id="A0A9Q9T2A3"/>
<dbReference type="Pfam" id="PF10127">
    <property type="entry name" value="RlaP"/>
    <property type="match status" value="1"/>
</dbReference>
<dbReference type="PANTHER" id="PTHR34817">
    <property type="entry name" value="NUCLEOTIDYLTRANSFERASE"/>
    <property type="match status" value="1"/>
</dbReference>
<proteinExistence type="predicted"/>
<name>A0A9Q9T2A3_9MICO</name>
<organism evidence="1 2">
    <name type="scientific">Curtobacterium poinsettiae</name>
    <dbReference type="NCBI Taxonomy" id="159612"/>
    <lineage>
        <taxon>Bacteria</taxon>
        <taxon>Bacillati</taxon>
        <taxon>Actinomycetota</taxon>
        <taxon>Actinomycetes</taxon>
        <taxon>Micrococcales</taxon>
        <taxon>Microbacteriaceae</taxon>
        <taxon>Curtobacterium</taxon>
    </lineage>
</organism>